<comment type="caution">
    <text evidence="2">The sequence shown here is derived from an EMBL/GenBank/DDBJ whole genome shotgun (WGS) entry which is preliminary data.</text>
</comment>
<organism evidence="2 3">
    <name type="scientific">Mongoliibacter ruber</name>
    <dbReference type="NCBI Taxonomy" id="1750599"/>
    <lineage>
        <taxon>Bacteria</taxon>
        <taxon>Pseudomonadati</taxon>
        <taxon>Bacteroidota</taxon>
        <taxon>Cytophagia</taxon>
        <taxon>Cytophagales</taxon>
        <taxon>Cyclobacteriaceae</taxon>
        <taxon>Mongoliibacter</taxon>
    </lineage>
</organism>
<dbReference type="Proteomes" id="UP000238157">
    <property type="component" value="Unassembled WGS sequence"/>
</dbReference>
<accession>A0A2T0WVA4</accession>
<evidence type="ECO:0000313" key="3">
    <source>
        <dbReference type="Proteomes" id="UP000238157"/>
    </source>
</evidence>
<feature type="coiled-coil region" evidence="1">
    <location>
        <begin position="66"/>
        <end position="96"/>
    </location>
</feature>
<dbReference type="AlphaFoldDB" id="A0A2T0WVA4"/>
<sequence length="143" mass="16651">MANSALIEKVPAKLNAIDSLESYPMGDRLFMILRLDQGPSLTIYKEGRDAKDEEIGTALWLYHQALNKAESQIEVLLKMIKELELEEYELEDYLEEFPDTDSNYRLQELKANLYMSMAREDEKNISRYINEIHLMAEREVSNG</sequence>
<dbReference type="RefSeq" id="WP_106131851.1">
    <property type="nucleotide sequence ID" value="NZ_PVTR01000001.1"/>
</dbReference>
<name>A0A2T0WVA4_9BACT</name>
<evidence type="ECO:0000313" key="2">
    <source>
        <dbReference type="EMBL" id="PRY90610.1"/>
    </source>
</evidence>
<keyword evidence="3" id="KW-1185">Reference proteome</keyword>
<reference evidence="2 3" key="1">
    <citation type="submission" date="2018-03" db="EMBL/GenBank/DDBJ databases">
        <title>Genomic Encyclopedia of Archaeal and Bacterial Type Strains, Phase II (KMG-II): from individual species to whole genera.</title>
        <authorList>
            <person name="Goeker M."/>
        </authorList>
    </citation>
    <scope>NUCLEOTIDE SEQUENCE [LARGE SCALE GENOMIC DNA]</scope>
    <source>
        <strain evidence="2 3">DSM 27929</strain>
    </source>
</reference>
<evidence type="ECO:0000256" key="1">
    <source>
        <dbReference type="SAM" id="Coils"/>
    </source>
</evidence>
<keyword evidence="1" id="KW-0175">Coiled coil</keyword>
<gene>
    <name evidence="2" type="ORF">CLW00_101274</name>
</gene>
<dbReference type="EMBL" id="PVTR01000001">
    <property type="protein sequence ID" value="PRY90610.1"/>
    <property type="molecule type" value="Genomic_DNA"/>
</dbReference>
<proteinExistence type="predicted"/>
<protein>
    <submittedName>
        <fullName evidence="2">Uncharacterized protein</fullName>
    </submittedName>
</protein>